<organism evidence="2 3">
    <name type="scientific">Thalassotalea euphylliae</name>
    <dbReference type="NCBI Taxonomy" id="1655234"/>
    <lineage>
        <taxon>Bacteria</taxon>
        <taxon>Pseudomonadati</taxon>
        <taxon>Pseudomonadota</taxon>
        <taxon>Gammaproteobacteria</taxon>
        <taxon>Alteromonadales</taxon>
        <taxon>Colwelliaceae</taxon>
        <taxon>Thalassotalea</taxon>
    </lineage>
</organism>
<dbReference type="RefSeq" id="WP_116009116.1">
    <property type="nucleotide sequence ID" value="NZ_QUOU01000001.1"/>
</dbReference>
<reference evidence="2 3" key="1">
    <citation type="submission" date="2018-08" db="EMBL/GenBank/DDBJ databases">
        <title>Thalassotalea euphylliae genome.</title>
        <authorList>
            <person name="Summers S."/>
            <person name="Rice S.A."/>
            <person name="Freckelton M.L."/>
            <person name="Nedved B.T."/>
            <person name="Hadfield M.G."/>
        </authorList>
    </citation>
    <scope>NUCLEOTIDE SEQUENCE [LARGE SCALE GENOMIC DNA]</scope>
    <source>
        <strain evidence="2 3">H1</strain>
    </source>
</reference>
<name>A0A3E0TTQ1_9GAMM</name>
<evidence type="ECO:0000313" key="2">
    <source>
        <dbReference type="EMBL" id="REL28056.1"/>
    </source>
</evidence>
<dbReference type="EMBL" id="QUOU01000001">
    <property type="protein sequence ID" value="REL28056.1"/>
    <property type="molecule type" value="Genomic_DNA"/>
</dbReference>
<keyword evidence="1" id="KW-0472">Membrane</keyword>
<keyword evidence="1" id="KW-0812">Transmembrane</keyword>
<evidence type="ECO:0008006" key="4">
    <source>
        <dbReference type="Google" id="ProtNLM"/>
    </source>
</evidence>
<feature type="transmembrane region" description="Helical" evidence="1">
    <location>
        <begin position="12"/>
        <end position="32"/>
    </location>
</feature>
<sequence length="227" mass="25650">MDKIKAFKYHLALSICVISFVSALIVFFWFPFPFLLLDGTWLPLSLVAVIDLILGPFLTLVLINEQKSLREVCFDFCVIFIIQLSALGYGLSQIHGQKIIALVHLDGVFHLVTNEDLKGQKLHSNLGVVTLSKIPLVRIDESPELMSVSSLDTKLMFNTTRYLPVEIQKIKPFFPYSRLPQELKAQIAETKKLKILVGKKRTSVLIFSDSGLVEGIELFPRNYNGLK</sequence>
<protein>
    <recommendedName>
        <fullName evidence="4">Pilus assembly protein</fullName>
    </recommendedName>
</protein>
<dbReference type="AlphaFoldDB" id="A0A3E0TTQ1"/>
<evidence type="ECO:0000313" key="3">
    <source>
        <dbReference type="Proteomes" id="UP000256478"/>
    </source>
</evidence>
<dbReference type="Proteomes" id="UP000256478">
    <property type="component" value="Unassembled WGS sequence"/>
</dbReference>
<evidence type="ECO:0000256" key="1">
    <source>
        <dbReference type="SAM" id="Phobius"/>
    </source>
</evidence>
<dbReference type="OrthoDB" id="8613597at2"/>
<feature type="transmembrane region" description="Helical" evidence="1">
    <location>
        <begin position="44"/>
        <end position="63"/>
    </location>
</feature>
<gene>
    <name evidence="2" type="ORF">DXX93_16805</name>
</gene>
<accession>A0A3E0TTQ1</accession>
<proteinExistence type="predicted"/>
<feature type="transmembrane region" description="Helical" evidence="1">
    <location>
        <begin position="72"/>
        <end position="91"/>
    </location>
</feature>
<comment type="caution">
    <text evidence="2">The sequence shown here is derived from an EMBL/GenBank/DDBJ whole genome shotgun (WGS) entry which is preliminary data.</text>
</comment>
<keyword evidence="1" id="KW-1133">Transmembrane helix</keyword>